<dbReference type="EMBL" id="JAPMKU010000001">
    <property type="protein sequence ID" value="MCX7467608.1"/>
    <property type="molecule type" value="Genomic_DNA"/>
</dbReference>
<gene>
    <name evidence="1" type="ORF">OS129_01745</name>
</gene>
<dbReference type="Gene3D" id="3.40.630.30">
    <property type="match status" value="1"/>
</dbReference>
<protein>
    <submittedName>
        <fullName evidence="1">GNAT family protein</fullName>
    </submittedName>
</protein>
<evidence type="ECO:0000313" key="2">
    <source>
        <dbReference type="Proteomes" id="UP001071478"/>
    </source>
</evidence>
<reference evidence="1" key="1">
    <citation type="submission" date="2022-11" db="EMBL/GenBank/DDBJ databases">
        <title>Corynebacterium sp. isolated from Penguins.</title>
        <authorList>
            <person name="Sedlar K."/>
            <person name="Svec P."/>
        </authorList>
    </citation>
    <scope>NUCLEOTIDE SEQUENCE</scope>
    <source>
        <strain evidence="1">P7374</strain>
    </source>
</reference>
<dbReference type="InterPro" id="IPR016181">
    <property type="entry name" value="Acyl_CoA_acyltransferase"/>
</dbReference>
<sequence length="386" mass="40444">MRPAQFTTPPLATPPDTASEAVRHWTMMLGVHGQQVTGTTDASVSVDSLLNTLSGGPDTRVIALAVVDDGDPTTAVALSSAETSDLGYPLIPSTGDAPAPDVYAWAVLSLPLRENVAVCGAEITLDVPFLPLPGEPLGDLGRAAVDAVVTEVENVCRSLGRTVIQIRQLGAPDTASADPSDPVLRARGFTPVLVEEQASVPVPADPSPCRIPAGFSTAIFPGMCPANATDRIIDGLCRLLEVFSADLPLGDLFSQPQSWDRERLERADRDARSTGRSIVWAMVLDGSGVPVAVSGFSRDPSDRPGVARQMLTVVDRRHRGTGLSRAVKTALAVAARDTGVNRIHTSVTATGATPVSVLNGEWGAELLARDVHWQKEGVGTGGTTRC</sequence>
<dbReference type="RefSeq" id="WP_248085635.1">
    <property type="nucleotide sequence ID" value="NZ_JALNJA010000001.1"/>
</dbReference>
<evidence type="ECO:0000313" key="1">
    <source>
        <dbReference type="EMBL" id="MCX7467608.1"/>
    </source>
</evidence>
<dbReference type="SUPFAM" id="SSF55729">
    <property type="entry name" value="Acyl-CoA N-acyltransferases (Nat)"/>
    <property type="match status" value="1"/>
</dbReference>
<dbReference type="AlphaFoldDB" id="A0A9Q4C7P2"/>
<name>A0A9Q4C7P2_9CORY</name>
<dbReference type="Proteomes" id="UP001071478">
    <property type="component" value="Unassembled WGS sequence"/>
</dbReference>
<organism evidence="1 2">
    <name type="scientific">Corynebacterium pygosceleis</name>
    <dbReference type="NCBI Taxonomy" id="2800406"/>
    <lineage>
        <taxon>Bacteria</taxon>
        <taxon>Bacillati</taxon>
        <taxon>Actinomycetota</taxon>
        <taxon>Actinomycetes</taxon>
        <taxon>Mycobacteriales</taxon>
        <taxon>Corynebacteriaceae</taxon>
        <taxon>Corynebacterium</taxon>
    </lineage>
</organism>
<comment type="caution">
    <text evidence="1">The sequence shown here is derived from an EMBL/GenBank/DDBJ whole genome shotgun (WGS) entry which is preliminary data.</text>
</comment>
<proteinExistence type="predicted"/>
<accession>A0A9Q4C7P2</accession>